<dbReference type="InterPro" id="IPR044925">
    <property type="entry name" value="His-Me_finger_sf"/>
</dbReference>
<dbReference type="GO" id="GO:0004519">
    <property type="term" value="F:endonuclease activity"/>
    <property type="evidence" value="ECO:0007669"/>
    <property type="project" value="UniProtKB-KW"/>
</dbReference>
<evidence type="ECO:0000256" key="7">
    <source>
        <dbReference type="ARBA" id="ARBA00022842"/>
    </source>
</evidence>
<comment type="cofactor">
    <cofactor evidence="1">
        <name>Mg(2+)</name>
        <dbReference type="ChEBI" id="CHEBI:18420"/>
    </cofactor>
</comment>
<feature type="domain" description="ENPP1-3/EXOG-like endonuclease/phosphodiesterase" evidence="9">
    <location>
        <begin position="102"/>
        <end position="295"/>
    </location>
</feature>
<evidence type="ECO:0000259" key="10">
    <source>
        <dbReference type="SMART" id="SM00892"/>
    </source>
</evidence>
<feature type="domain" description="DNA/RNA non-specific endonuclease/pyrophosphatase/phosphodiesterase" evidence="10">
    <location>
        <begin position="101"/>
        <end position="295"/>
    </location>
</feature>
<evidence type="ECO:0000256" key="6">
    <source>
        <dbReference type="ARBA" id="ARBA00022801"/>
    </source>
</evidence>
<keyword evidence="4" id="KW-0479">Metal-binding</keyword>
<feature type="region of interest" description="Disordered" evidence="8">
    <location>
        <begin position="45"/>
        <end position="90"/>
    </location>
</feature>
<dbReference type="InterPro" id="IPR040255">
    <property type="entry name" value="Non-specific_endonuclease"/>
</dbReference>
<dbReference type="InterPro" id="IPR020821">
    <property type="entry name" value="ENPP1-3/EXOG-like_nuc-like"/>
</dbReference>
<comment type="similarity">
    <text evidence="2">Belongs to the DNA/RNA non-specific endonuclease family.</text>
</comment>
<accession>J9GBY1</accession>
<dbReference type="SUPFAM" id="SSF54060">
    <property type="entry name" value="His-Me finger endonucleases"/>
    <property type="match status" value="1"/>
</dbReference>
<dbReference type="Gene3D" id="3.40.570.10">
    <property type="entry name" value="Extracellular Endonuclease, subunit A"/>
    <property type="match status" value="1"/>
</dbReference>
<evidence type="ECO:0000256" key="2">
    <source>
        <dbReference type="ARBA" id="ARBA00010052"/>
    </source>
</evidence>
<reference evidence="11" key="1">
    <citation type="journal article" date="2012" name="PLoS ONE">
        <title>Gene sets for utilization of primary and secondary nutrition supplies in the distal gut of endangered iberian lynx.</title>
        <authorList>
            <person name="Alcaide M."/>
            <person name="Messina E."/>
            <person name="Richter M."/>
            <person name="Bargiela R."/>
            <person name="Peplies J."/>
            <person name="Huws S.A."/>
            <person name="Newbold C.J."/>
            <person name="Golyshin P.N."/>
            <person name="Simon M.A."/>
            <person name="Lopez G."/>
            <person name="Yakimov M.M."/>
            <person name="Ferrer M."/>
        </authorList>
    </citation>
    <scope>NUCLEOTIDE SEQUENCE</scope>
</reference>
<dbReference type="GO" id="GO:0046872">
    <property type="term" value="F:metal ion binding"/>
    <property type="evidence" value="ECO:0007669"/>
    <property type="project" value="UniProtKB-KW"/>
</dbReference>
<dbReference type="SMART" id="SM00477">
    <property type="entry name" value="NUC"/>
    <property type="match status" value="1"/>
</dbReference>
<dbReference type="PANTHER" id="PTHR13966:SF5">
    <property type="entry name" value="ENDONUCLEASE G, MITOCHONDRIAL"/>
    <property type="match status" value="1"/>
</dbReference>
<dbReference type="InterPro" id="IPR018524">
    <property type="entry name" value="DNA/RNA_endonuclease_AS"/>
</dbReference>
<gene>
    <name evidence="11" type="ORF">EVA_07525</name>
</gene>
<evidence type="ECO:0000256" key="1">
    <source>
        <dbReference type="ARBA" id="ARBA00001946"/>
    </source>
</evidence>
<evidence type="ECO:0000256" key="3">
    <source>
        <dbReference type="ARBA" id="ARBA00022722"/>
    </source>
</evidence>
<evidence type="ECO:0000256" key="5">
    <source>
        <dbReference type="ARBA" id="ARBA00022759"/>
    </source>
</evidence>
<dbReference type="InterPro" id="IPR044929">
    <property type="entry name" value="DNA/RNA_non-sp_Endonuclease_sf"/>
</dbReference>
<dbReference type="EMBL" id="AMCI01001835">
    <property type="protein sequence ID" value="EJX04359.1"/>
    <property type="molecule type" value="Genomic_DNA"/>
</dbReference>
<feature type="compositionally biased region" description="Low complexity" evidence="8">
    <location>
        <begin position="45"/>
        <end position="74"/>
    </location>
</feature>
<keyword evidence="5 11" id="KW-0255">Endonuclease</keyword>
<proteinExistence type="inferred from homology"/>
<evidence type="ECO:0000256" key="4">
    <source>
        <dbReference type="ARBA" id="ARBA00022723"/>
    </source>
</evidence>
<dbReference type="GO" id="GO:0003676">
    <property type="term" value="F:nucleic acid binding"/>
    <property type="evidence" value="ECO:0007669"/>
    <property type="project" value="InterPro"/>
</dbReference>
<dbReference type="Pfam" id="PF01223">
    <property type="entry name" value="Endonuclease_NS"/>
    <property type="match status" value="1"/>
</dbReference>
<sequence length="309" mass="35013">MNMNTRKKKSSRTPGRWLLILVLLGLLGYKNGWFEGTSFDSLPSLPSKELSPKKSPSSHPNPQTPSQPASTSQQRGSYASSAQEGIEIPVMQSRKGGQILKRKGYTASYDADYKTPQWVAWELTRKDTKGRAERTNKFLPDPDVRGAKAYTGDYTNSGYDRGHMAPAADMKWSKQAMEESFYLSNICPQNPNLNRGDWNDLEEKCRDWAKEYGVVYIACGPIYDSKRPKRIGNNKVAVPNAFYKVVFIHDKQQPKAFGFLFPNQSGHRPLRKYLVTVDSVEKRTGIDFFPALPDDLERQVEAQEHTQLP</sequence>
<protein>
    <submittedName>
        <fullName evidence="11">DNA/RNA non-specific endonuclease</fullName>
        <ecNumber evidence="11">3.-.-.-</ecNumber>
    </submittedName>
</protein>
<dbReference type="EC" id="3.-.-.-" evidence="11"/>
<evidence type="ECO:0000313" key="11">
    <source>
        <dbReference type="EMBL" id="EJX04359.1"/>
    </source>
</evidence>
<keyword evidence="6 11" id="KW-0378">Hydrolase</keyword>
<dbReference type="AlphaFoldDB" id="J9GBY1"/>
<evidence type="ECO:0000256" key="8">
    <source>
        <dbReference type="SAM" id="MobiDB-lite"/>
    </source>
</evidence>
<keyword evidence="7" id="KW-0460">Magnesium</keyword>
<dbReference type="GO" id="GO:0016787">
    <property type="term" value="F:hydrolase activity"/>
    <property type="evidence" value="ECO:0007669"/>
    <property type="project" value="UniProtKB-KW"/>
</dbReference>
<dbReference type="PROSITE" id="PS01070">
    <property type="entry name" value="NUCLEASE_NON_SPEC"/>
    <property type="match status" value="1"/>
</dbReference>
<evidence type="ECO:0000259" key="9">
    <source>
        <dbReference type="SMART" id="SM00477"/>
    </source>
</evidence>
<name>J9GBY1_9ZZZZ</name>
<dbReference type="PANTHER" id="PTHR13966">
    <property type="entry name" value="ENDONUCLEASE RELATED"/>
    <property type="match status" value="1"/>
</dbReference>
<dbReference type="CDD" id="cd00091">
    <property type="entry name" value="NUC"/>
    <property type="match status" value="1"/>
</dbReference>
<dbReference type="SMART" id="SM00892">
    <property type="entry name" value="Endonuclease_NS"/>
    <property type="match status" value="1"/>
</dbReference>
<comment type="caution">
    <text evidence="11">The sequence shown here is derived from an EMBL/GenBank/DDBJ whole genome shotgun (WGS) entry which is preliminary data.</text>
</comment>
<keyword evidence="3" id="KW-0540">Nuclease</keyword>
<organism evidence="11">
    <name type="scientific">gut metagenome</name>
    <dbReference type="NCBI Taxonomy" id="749906"/>
    <lineage>
        <taxon>unclassified sequences</taxon>
        <taxon>metagenomes</taxon>
        <taxon>organismal metagenomes</taxon>
    </lineage>
</organism>
<dbReference type="InterPro" id="IPR001604">
    <property type="entry name" value="Endo_G_ENPP1-like_dom"/>
</dbReference>